<dbReference type="AlphaFoldDB" id="A0A5C6X6S8"/>
<evidence type="ECO:0000256" key="1">
    <source>
        <dbReference type="SAM" id="Phobius"/>
    </source>
</evidence>
<reference evidence="2 3" key="1">
    <citation type="submission" date="2019-08" db="EMBL/GenBank/DDBJ databases">
        <title>Bradymonadales sp. TMQ2.</title>
        <authorList>
            <person name="Liang Q."/>
        </authorList>
    </citation>
    <scope>NUCLEOTIDE SEQUENCE [LARGE SCALE GENOMIC DNA]</scope>
    <source>
        <strain evidence="2 3">TMQ2</strain>
    </source>
</reference>
<feature type="transmembrane region" description="Helical" evidence="1">
    <location>
        <begin position="116"/>
        <end position="136"/>
    </location>
</feature>
<feature type="transmembrane region" description="Helical" evidence="1">
    <location>
        <begin position="167"/>
        <end position="189"/>
    </location>
</feature>
<feature type="transmembrane region" description="Helical" evidence="1">
    <location>
        <begin position="20"/>
        <end position="40"/>
    </location>
</feature>
<feature type="transmembrane region" description="Helical" evidence="1">
    <location>
        <begin position="324"/>
        <end position="346"/>
    </location>
</feature>
<dbReference type="OrthoDB" id="5512612at2"/>
<dbReference type="RefSeq" id="WP_146974857.1">
    <property type="nucleotide sequence ID" value="NZ_VOSL01000054.1"/>
</dbReference>
<feature type="transmembrane region" description="Helical" evidence="1">
    <location>
        <begin position="421"/>
        <end position="443"/>
    </location>
</feature>
<feature type="transmembrane region" description="Helical" evidence="1">
    <location>
        <begin position="143"/>
        <end position="161"/>
    </location>
</feature>
<name>A0A5C6X6S8_9DELT</name>
<feature type="transmembrane region" description="Helical" evidence="1">
    <location>
        <begin position="290"/>
        <end position="312"/>
    </location>
</feature>
<comment type="caution">
    <text evidence="2">The sequence shown here is derived from an EMBL/GenBank/DDBJ whole genome shotgun (WGS) entry which is preliminary data.</text>
</comment>
<evidence type="ECO:0000313" key="3">
    <source>
        <dbReference type="Proteomes" id="UP000321046"/>
    </source>
</evidence>
<evidence type="ECO:0000313" key="2">
    <source>
        <dbReference type="EMBL" id="TXD34476.1"/>
    </source>
</evidence>
<accession>A0A5C6X6S8</accession>
<keyword evidence="1" id="KW-0812">Transmembrane</keyword>
<organism evidence="2 3">
    <name type="scientific">Lujinxingia vulgaris</name>
    <dbReference type="NCBI Taxonomy" id="2600176"/>
    <lineage>
        <taxon>Bacteria</taxon>
        <taxon>Deltaproteobacteria</taxon>
        <taxon>Bradymonadales</taxon>
        <taxon>Lujinxingiaceae</taxon>
        <taxon>Lujinxingia</taxon>
    </lineage>
</organism>
<sequence length="450" mass="46189">MNASAPPSEEAARPTQCLRWAGVLALTLAFALPVLLELGALARVGHAAPAEFIALATAQAQSAPLFWPLVALAVVLSRPDRPDAALSLGAALWGGLVATVVFVGAGLPFGLTGVHLSRAIALLPTVLFLLMALRLFAHRRHRVLVTSVVGGVAAGALALGAPSAWGWAPVMGLALTLAPLLGAALALWLSRTFGVWEGRGAGPAFTLARAPGLILIWSGAISLILGARLLARQDLAWRSEWLSDMPAHHELGAAALRELAGRGELPGAGFALWSDWPYAMGAYTPGGFVALAYVLCTLLALVALVGLGLGAARKLSRSSSAPPLPAEHLAAATAATLALPLLAAPASTLQLLGADPLLAFLGIQPARMIAAGLIFVALLFTLLPDALSRTTLSSRRYALLGALVLIAPPASLLALTEHAPVTPLGVAFTISLGAGALTTLLTWQIRRASP</sequence>
<gene>
    <name evidence="2" type="ORF">FRC96_12650</name>
</gene>
<feature type="transmembrane region" description="Helical" evidence="1">
    <location>
        <begin position="210"/>
        <end position="231"/>
    </location>
</feature>
<keyword evidence="1" id="KW-0472">Membrane</keyword>
<feature type="transmembrane region" description="Helical" evidence="1">
    <location>
        <begin position="366"/>
        <end position="385"/>
    </location>
</feature>
<feature type="transmembrane region" description="Helical" evidence="1">
    <location>
        <begin position="397"/>
        <end position="415"/>
    </location>
</feature>
<feature type="transmembrane region" description="Helical" evidence="1">
    <location>
        <begin position="88"/>
        <end position="110"/>
    </location>
</feature>
<keyword evidence="1" id="KW-1133">Transmembrane helix</keyword>
<protein>
    <submittedName>
        <fullName evidence="2">Uncharacterized protein</fullName>
    </submittedName>
</protein>
<dbReference type="EMBL" id="VOSL01000054">
    <property type="protein sequence ID" value="TXD34476.1"/>
    <property type="molecule type" value="Genomic_DNA"/>
</dbReference>
<dbReference type="Proteomes" id="UP000321046">
    <property type="component" value="Unassembled WGS sequence"/>
</dbReference>
<proteinExistence type="predicted"/>
<feature type="transmembrane region" description="Helical" evidence="1">
    <location>
        <begin position="52"/>
        <end position="76"/>
    </location>
</feature>